<keyword evidence="2" id="KW-0812">Transmembrane</keyword>
<sequence>MVSLIVAVITYVGSLIGSRILHIQARPNSNLAESMINKISLLFGTLAFILEVVILVPGLGIVTLLFWVVWFVNVVVEYACEYLEPLYQCVVASVVHTFGKLKEHLNMIIRRFAMESEERTDELPQVTSTTHMTLNLEETKEEQPCFVPPNSDNLIEEVTLSKRPRRGQSRRGRQLKDFQRNVLPGLASLEFGGSWQSSLSQRNSSKGGRGRWRKRMGTPTPSTNVDEVSQPQIEQPKCEELKGPEERNVTCWGKRTRRPPRQRYPIDNSPGASNESLFDTDYPAMVSLIVALIAYVGSLIGSIILYVQARPNSDLVESMINKISLIFGTLALILEVVILVPGLGLVAGFFWVVWFVKVVAEYAREYLKTFYESAVTSVKRRHSAAKALHRNISALMILLAGFLKPKIDAGITPLSVTDKFTVAAFIVAAAIYYTSLAVKDEDGGDPDLAKFVQMISLLFGTLALVLEMVFILPAFGWLGFVVWIICFVIKVAKSYHLIAAVVKGLYHSAVTEFDLVFDKLKKLFSGTTINVGPLIEKADEQEKRMPI</sequence>
<organism evidence="3 4">
    <name type="scientific">Malus domestica</name>
    <name type="common">Apple</name>
    <name type="synonym">Pyrus malus</name>
    <dbReference type="NCBI Taxonomy" id="3750"/>
    <lineage>
        <taxon>Eukaryota</taxon>
        <taxon>Viridiplantae</taxon>
        <taxon>Streptophyta</taxon>
        <taxon>Embryophyta</taxon>
        <taxon>Tracheophyta</taxon>
        <taxon>Spermatophyta</taxon>
        <taxon>Magnoliopsida</taxon>
        <taxon>eudicotyledons</taxon>
        <taxon>Gunneridae</taxon>
        <taxon>Pentapetalae</taxon>
        <taxon>rosids</taxon>
        <taxon>fabids</taxon>
        <taxon>Rosales</taxon>
        <taxon>Rosaceae</taxon>
        <taxon>Amygdaloideae</taxon>
        <taxon>Maleae</taxon>
        <taxon>Malus</taxon>
    </lineage>
</organism>
<keyword evidence="2" id="KW-0472">Membrane</keyword>
<feature type="transmembrane region" description="Helical" evidence="2">
    <location>
        <begin position="6"/>
        <end position="25"/>
    </location>
</feature>
<dbReference type="Pfam" id="PF05904">
    <property type="entry name" value="DUF863"/>
    <property type="match status" value="1"/>
</dbReference>
<keyword evidence="4" id="KW-1185">Reference proteome</keyword>
<feature type="transmembrane region" description="Helical" evidence="2">
    <location>
        <begin position="282"/>
        <end position="307"/>
    </location>
</feature>
<feature type="region of interest" description="Disordered" evidence="1">
    <location>
        <begin position="195"/>
        <end position="232"/>
    </location>
</feature>
<dbReference type="EMBL" id="RDQH01000343">
    <property type="protein sequence ID" value="RXH69244.1"/>
    <property type="molecule type" value="Genomic_DNA"/>
</dbReference>
<dbReference type="PANTHER" id="PTHR34115">
    <property type="entry name" value="PROTEIN, PUTATIVE-RELATED"/>
    <property type="match status" value="1"/>
</dbReference>
<feature type="transmembrane region" description="Helical" evidence="2">
    <location>
        <begin position="46"/>
        <end position="70"/>
    </location>
</feature>
<dbReference type="PANTHER" id="PTHR34115:SF13">
    <property type="entry name" value="RPB1A"/>
    <property type="match status" value="1"/>
</dbReference>
<name>A0A498HFZ1_MALDO</name>
<dbReference type="AlphaFoldDB" id="A0A498HFZ1"/>
<evidence type="ECO:0000313" key="3">
    <source>
        <dbReference type="EMBL" id="RXH69244.1"/>
    </source>
</evidence>
<comment type="caution">
    <text evidence="3">The sequence shown here is derived from an EMBL/GenBank/DDBJ whole genome shotgun (WGS) entry which is preliminary data.</text>
</comment>
<feature type="transmembrane region" description="Helical" evidence="2">
    <location>
        <begin position="455"/>
        <end position="488"/>
    </location>
</feature>
<feature type="compositionally biased region" description="Polar residues" evidence="1">
    <location>
        <begin position="219"/>
        <end position="232"/>
    </location>
</feature>
<evidence type="ECO:0000256" key="2">
    <source>
        <dbReference type="SAM" id="Phobius"/>
    </source>
</evidence>
<feature type="transmembrane region" description="Helical" evidence="2">
    <location>
        <begin position="327"/>
        <end position="354"/>
    </location>
</feature>
<reference evidence="3 4" key="1">
    <citation type="submission" date="2018-10" db="EMBL/GenBank/DDBJ databases">
        <title>A high-quality apple genome assembly.</title>
        <authorList>
            <person name="Hu J."/>
        </authorList>
    </citation>
    <scope>NUCLEOTIDE SEQUENCE [LARGE SCALE GENOMIC DNA]</scope>
    <source>
        <strain evidence="4">cv. HFTH1</strain>
        <tissue evidence="3">Young leaf</tissue>
    </source>
</reference>
<dbReference type="InterPro" id="IPR053258">
    <property type="entry name" value="Ca-permeable_cation_channel"/>
</dbReference>
<feature type="transmembrane region" description="Helical" evidence="2">
    <location>
        <begin position="416"/>
        <end position="435"/>
    </location>
</feature>
<gene>
    <name evidence="3" type="ORF">DVH24_037028</name>
</gene>
<evidence type="ECO:0000256" key="1">
    <source>
        <dbReference type="SAM" id="MobiDB-lite"/>
    </source>
</evidence>
<accession>A0A498HFZ1</accession>
<proteinExistence type="predicted"/>
<feature type="compositionally biased region" description="Low complexity" evidence="1">
    <location>
        <begin position="195"/>
        <end position="206"/>
    </location>
</feature>
<evidence type="ECO:0000313" key="4">
    <source>
        <dbReference type="Proteomes" id="UP000290289"/>
    </source>
</evidence>
<dbReference type="Proteomes" id="UP000290289">
    <property type="component" value="Chromosome 17"/>
</dbReference>
<keyword evidence="2" id="KW-1133">Transmembrane helix</keyword>
<dbReference type="InterPro" id="IPR008581">
    <property type="entry name" value="DUF863_pln"/>
</dbReference>
<protein>
    <submittedName>
        <fullName evidence="3">Uncharacterized protein</fullName>
    </submittedName>
</protein>